<protein>
    <recommendedName>
        <fullName evidence="1">DUF397 domain-containing protein</fullName>
    </recommendedName>
</protein>
<dbReference type="RefSeq" id="WP_344266727.1">
    <property type="nucleotide sequence ID" value="NZ_BAAAMR010000022.1"/>
</dbReference>
<organism evidence="2 3">
    <name type="scientific">Actinomadura napierensis</name>
    <dbReference type="NCBI Taxonomy" id="267854"/>
    <lineage>
        <taxon>Bacteria</taxon>
        <taxon>Bacillati</taxon>
        <taxon>Actinomycetota</taxon>
        <taxon>Actinomycetes</taxon>
        <taxon>Streptosporangiales</taxon>
        <taxon>Thermomonosporaceae</taxon>
        <taxon>Actinomadura</taxon>
    </lineage>
</organism>
<dbReference type="Pfam" id="PF04149">
    <property type="entry name" value="DUF397"/>
    <property type="match status" value="1"/>
</dbReference>
<evidence type="ECO:0000313" key="2">
    <source>
        <dbReference type="EMBL" id="GAA2135697.1"/>
    </source>
</evidence>
<proteinExistence type="predicted"/>
<feature type="domain" description="DUF397" evidence="1">
    <location>
        <begin position="8"/>
        <end position="59"/>
    </location>
</feature>
<accession>A0ABP5KUQ1</accession>
<dbReference type="InterPro" id="IPR007278">
    <property type="entry name" value="DUF397"/>
</dbReference>
<evidence type="ECO:0000259" key="1">
    <source>
        <dbReference type="Pfam" id="PF04149"/>
    </source>
</evidence>
<comment type="caution">
    <text evidence="2">The sequence shown here is derived from an EMBL/GenBank/DDBJ whole genome shotgun (WGS) entry which is preliminary data.</text>
</comment>
<sequence length="61" mass="6791">MDLSRALWRKASRSTAENDNCVEVAGIPNIVALRDSKDPNGPKILVSRSDFRHLAETLKNI</sequence>
<evidence type="ECO:0000313" key="3">
    <source>
        <dbReference type="Proteomes" id="UP001501020"/>
    </source>
</evidence>
<dbReference type="Proteomes" id="UP001501020">
    <property type="component" value="Unassembled WGS sequence"/>
</dbReference>
<reference evidence="3" key="1">
    <citation type="journal article" date="2019" name="Int. J. Syst. Evol. Microbiol.">
        <title>The Global Catalogue of Microorganisms (GCM) 10K type strain sequencing project: providing services to taxonomists for standard genome sequencing and annotation.</title>
        <authorList>
            <consortium name="The Broad Institute Genomics Platform"/>
            <consortium name="The Broad Institute Genome Sequencing Center for Infectious Disease"/>
            <person name="Wu L."/>
            <person name="Ma J."/>
        </authorList>
    </citation>
    <scope>NUCLEOTIDE SEQUENCE [LARGE SCALE GENOMIC DNA]</scope>
    <source>
        <strain evidence="3">JCM 13850</strain>
    </source>
</reference>
<name>A0ABP5KUQ1_9ACTN</name>
<gene>
    <name evidence="2" type="ORF">GCM10009727_30120</name>
</gene>
<dbReference type="EMBL" id="BAAAMR010000022">
    <property type="protein sequence ID" value="GAA2135697.1"/>
    <property type="molecule type" value="Genomic_DNA"/>
</dbReference>
<keyword evidence="3" id="KW-1185">Reference proteome</keyword>